<comment type="caution">
    <text evidence="12">The sequence shown here is derived from an EMBL/GenBank/DDBJ whole genome shotgun (WGS) entry which is preliminary data.</text>
</comment>
<evidence type="ECO:0000256" key="6">
    <source>
        <dbReference type="ARBA" id="ARBA00022989"/>
    </source>
</evidence>
<gene>
    <name evidence="10 12" type="primary">secY</name>
    <name evidence="12" type="ORF">IAD04_00930</name>
</gene>
<feature type="transmembrane region" description="Helical" evidence="10">
    <location>
        <begin position="407"/>
        <end position="426"/>
    </location>
</feature>
<dbReference type="HAMAP" id="MF_01465">
    <property type="entry name" value="SecY"/>
    <property type="match status" value="1"/>
</dbReference>
<evidence type="ECO:0000256" key="4">
    <source>
        <dbReference type="ARBA" id="ARBA00022692"/>
    </source>
</evidence>
<sequence>MFSKFIDAFKNKDVRGRIFFTLGILFIYIIGLLITVPGVDSSGIGGVIAENDLLGVMNLLSGGALDQFSIFALGVSPYITASIIIQLLQLGVLPALQELGEQGEAGKRKINDITRYLGLLLGAVQAYGIIVTLQNRNLIDFSLMFGGSLAESNRLWLGYLYVIAILLAGTMFTLWLSDQITAKGIGNGVSMIIFAGIIKGIPGNFSQIYDILVPVSATGTEALNGLLKFIAYVIYTLVIVIFVVFIETAVRKIPIQQSKATMSQSNSHMNFLPIKLNPSGVIPVIFAQAVLTAPVTIMGFINPNGEAYETVQRIFSLTETVNGWPLALIIYLVLIILFSFMYAHIQIDPEKLSENLTKQGSYIPGIRSGSETKNYLSRVLNRVTFTGAIALAVIAALPIIVPLIFPVLGASSFGGTGLIIVVGVALETTKQIEGYVAEKNYKTFKF</sequence>
<feature type="transmembrane region" description="Helical" evidence="10">
    <location>
        <begin position="383"/>
        <end position="401"/>
    </location>
</feature>
<feature type="transmembrane region" description="Helical" evidence="10">
    <location>
        <begin position="20"/>
        <end position="48"/>
    </location>
</feature>
<dbReference type="PIRSF" id="PIRSF004557">
    <property type="entry name" value="SecY"/>
    <property type="match status" value="1"/>
</dbReference>
<comment type="function">
    <text evidence="10">The central subunit of the protein translocation channel SecYEG. Consists of two halves formed by TMs 1-5 and 6-10. These two domains form a lateral gate at the front which open onto the bilayer between TMs 2 and 7, and are clamped together by SecE at the back. The channel is closed by both a pore ring composed of hydrophobic SecY resides and a short helix (helix 2A) on the extracellular side of the membrane which forms a plug. The plug probably moves laterally to allow the channel to open. The ring and the pore may move independently.</text>
</comment>
<dbReference type="GO" id="GO:0005886">
    <property type="term" value="C:plasma membrane"/>
    <property type="evidence" value="ECO:0007669"/>
    <property type="project" value="UniProtKB-SubCell"/>
</dbReference>
<keyword evidence="6 10" id="KW-1133">Transmembrane helix</keyword>
<comment type="subcellular location">
    <subcellularLocation>
        <location evidence="10">Cell membrane</location>
        <topology evidence="10">Multi-pass membrane protein</topology>
    </subcellularLocation>
    <subcellularLocation>
        <location evidence="1">Membrane</location>
        <topology evidence="1">Multi-pass membrane protein</topology>
    </subcellularLocation>
</comment>
<dbReference type="GO" id="GO:0006605">
    <property type="term" value="P:protein targeting"/>
    <property type="evidence" value="ECO:0007669"/>
    <property type="project" value="UniProtKB-UniRule"/>
</dbReference>
<reference evidence="12" key="2">
    <citation type="journal article" date="2021" name="PeerJ">
        <title>Extensive microbial diversity within the chicken gut microbiome revealed by metagenomics and culture.</title>
        <authorList>
            <person name="Gilroy R."/>
            <person name="Ravi A."/>
            <person name="Getino M."/>
            <person name="Pursley I."/>
            <person name="Horton D.L."/>
            <person name="Alikhan N.F."/>
            <person name="Baker D."/>
            <person name="Gharbi K."/>
            <person name="Hall N."/>
            <person name="Watson M."/>
            <person name="Adriaenssens E.M."/>
            <person name="Foster-Nyarko E."/>
            <person name="Jarju S."/>
            <person name="Secka A."/>
            <person name="Antonio M."/>
            <person name="Oren A."/>
            <person name="Chaudhuri R.R."/>
            <person name="La Ragione R."/>
            <person name="Hildebrand F."/>
            <person name="Pallen M.J."/>
        </authorList>
    </citation>
    <scope>NUCLEOTIDE SEQUENCE</scope>
    <source>
        <strain evidence="12">14508</strain>
    </source>
</reference>
<evidence type="ECO:0000256" key="3">
    <source>
        <dbReference type="ARBA" id="ARBA00022448"/>
    </source>
</evidence>
<evidence type="ECO:0000256" key="10">
    <source>
        <dbReference type="HAMAP-Rule" id="MF_01465"/>
    </source>
</evidence>
<keyword evidence="7 10" id="KW-0811">Translocation</keyword>
<dbReference type="PANTHER" id="PTHR10906">
    <property type="entry name" value="SECY/SEC61-ALPHA FAMILY MEMBER"/>
    <property type="match status" value="1"/>
</dbReference>
<feature type="transmembrane region" description="Helical" evidence="10">
    <location>
        <begin position="188"/>
        <end position="209"/>
    </location>
</feature>
<organism evidence="12 13">
    <name type="scientific">Candidatus Caccosoma faecigallinarum</name>
    <dbReference type="NCBI Taxonomy" id="2840720"/>
    <lineage>
        <taxon>Bacteria</taxon>
        <taxon>Bacillati</taxon>
        <taxon>Bacillota</taxon>
        <taxon>Bacillota incertae sedis</taxon>
        <taxon>Candidatus Caccosoma</taxon>
    </lineage>
</organism>
<dbReference type="AlphaFoldDB" id="A0A9D1K9L9"/>
<dbReference type="InterPro" id="IPR023201">
    <property type="entry name" value="SecY_dom_sf"/>
</dbReference>
<evidence type="ECO:0000313" key="12">
    <source>
        <dbReference type="EMBL" id="HIT16929.1"/>
    </source>
</evidence>
<dbReference type="Pfam" id="PF00344">
    <property type="entry name" value="SecY"/>
    <property type="match status" value="1"/>
</dbReference>
<dbReference type="NCBIfam" id="TIGR00967">
    <property type="entry name" value="3a0501s007"/>
    <property type="match status" value="1"/>
</dbReference>
<dbReference type="SUPFAM" id="SSF103491">
    <property type="entry name" value="Preprotein translocase SecY subunit"/>
    <property type="match status" value="1"/>
</dbReference>
<dbReference type="Proteomes" id="UP000886893">
    <property type="component" value="Unassembled WGS sequence"/>
</dbReference>
<feature type="transmembrane region" description="Helical" evidence="10">
    <location>
        <begin position="68"/>
        <end position="96"/>
    </location>
</feature>
<keyword evidence="4 10" id="KW-0812">Transmembrane</keyword>
<proteinExistence type="inferred from homology"/>
<dbReference type="InterPro" id="IPR026593">
    <property type="entry name" value="SecY"/>
</dbReference>
<keyword evidence="10" id="KW-1003">Cell membrane</keyword>
<evidence type="ECO:0000256" key="9">
    <source>
        <dbReference type="ARBA" id="ARBA00039733"/>
    </source>
</evidence>
<feature type="transmembrane region" description="Helical" evidence="10">
    <location>
        <begin position="321"/>
        <end position="343"/>
    </location>
</feature>
<feature type="transmembrane region" description="Helical" evidence="10">
    <location>
        <begin position="116"/>
        <end position="135"/>
    </location>
</feature>
<reference evidence="12" key="1">
    <citation type="submission" date="2020-10" db="EMBL/GenBank/DDBJ databases">
        <authorList>
            <person name="Gilroy R."/>
        </authorList>
    </citation>
    <scope>NUCLEOTIDE SEQUENCE</scope>
    <source>
        <strain evidence="12">14508</strain>
    </source>
</reference>
<feature type="transmembrane region" description="Helical" evidence="10">
    <location>
        <begin position="229"/>
        <end position="250"/>
    </location>
</feature>
<evidence type="ECO:0000256" key="1">
    <source>
        <dbReference type="ARBA" id="ARBA00004141"/>
    </source>
</evidence>
<feature type="transmembrane region" description="Helical" evidence="10">
    <location>
        <begin position="281"/>
        <end position="301"/>
    </location>
</feature>
<keyword evidence="8 10" id="KW-0472">Membrane</keyword>
<keyword evidence="3 10" id="KW-0813">Transport</keyword>
<dbReference type="FunFam" id="1.10.3370.10:FF:000001">
    <property type="entry name" value="Preprotein translocase subunit SecY"/>
    <property type="match status" value="1"/>
</dbReference>
<dbReference type="GO" id="GO:0065002">
    <property type="term" value="P:intracellular protein transmembrane transport"/>
    <property type="evidence" value="ECO:0007669"/>
    <property type="project" value="UniProtKB-UniRule"/>
</dbReference>
<dbReference type="GO" id="GO:0043952">
    <property type="term" value="P:protein transport by the Sec complex"/>
    <property type="evidence" value="ECO:0007669"/>
    <property type="project" value="UniProtKB-UniRule"/>
</dbReference>
<dbReference type="InterPro" id="IPR002208">
    <property type="entry name" value="SecY/SEC61-alpha"/>
</dbReference>
<comment type="subunit">
    <text evidence="10">Component of the Sec protein translocase complex. Heterotrimer consisting of SecY, SecE and SecG subunits. The heterotrimers can form oligomers, although 1 heterotrimer is thought to be able to translocate proteins. Interacts with the ribosome. Interacts with SecDF, and other proteins may be involved. Interacts with SecA.</text>
</comment>
<comment type="similarity">
    <text evidence="2 10 11">Belongs to the SecY/SEC61-alpha family.</text>
</comment>
<dbReference type="Gene3D" id="1.10.3370.10">
    <property type="entry name" value="SecY subunit domain"/>
    <property type="match status" value="1"/>
</dbReference>
<evidence type="ECO:0000256" key="7">
    <source>
        <dbReference type="ARBA" id="ARBA00023010"/>
    </source>
</evidence>
<dbReference type="PRINTS" id="PR00303">
    <property type="entry name" value="SECYTRNLCASE"/>
</dbReference>
<name>A0A9D1K9L9_9FIRM</name>
<evidence type="ECO:0000256" key="8">
    <source>
        <dbReference type="ARBA" id="ARBA00023136"/>
    </source>
</evidence>
<dbReference type="PROSITE" id="PS00755">
    <property type="entry name" value="SECY_1"/>
    <property type="match status" value="1"/>
</dbReference>
<evidence type="ECO:0000313" key="13">
    <source>
        <dbReference type="Proteomes" id="UP000886893"/>
    </source>
</evidence>
<evidence type="ECO:0000256" key="5">
    <source>
        <dbReference type="ARBA" id="ARBA00022927"/>
    </source>
</evidence>
<keyword evidence="5 10" id="KW-0653">Protein transport</keyword>
<evidence type="ECO:0000256" key="11">
    <source>
        <dbReference type="RuleBase" id="RU004349"/>
    </source>
</evidence>
<accession>A0A9D1K9L9</accession>
<evidence type="ECO:0000256" key="2">
    <source>
        <dbReference type="ARBA" id="ARBA00005751"/>
    </source>
</evidence>
<protein>
    <recommendedName>
        <fullName evidence="9 10">Protein translocase subunit SecY</fullName>
    </recommendedName>
</protein>
<dbReference type="EMBL" id="DVKI01000031">
    <property type="protein sequence ID" value="HIT16929.1"/>
    <property type="molecule type" value="Genomic_DNA"/>
</dbReference>
<dbReference type="InterPro" id="IPR030659">
    <property type="entry name" value="SecY_CS"/>
</dbReference>
<feature type="transmembrane region" description="Helical" evidence="10">
    <location>
        <begin position="155"/>
        <end position="176"/>
    </location>
</feature>